<dbReference type="InterPro" id="IPR003423">
    <property type="entry name" value="OMP_efflux"/>
</dbReference>
<feature type="coiled-coil region" evidence="7">
    <location>
        <begin position="145"/>
        <end position="204"/>
    </location>
</feature>
<evidence type="ECO:0000256" key="3">
    <source>
        <dbReference type="ARBA" id="ARBA00022452"/>
    </source>
</evidence>
<dbReference type="AlphaFoldDB" id="A0A381QG78"/>
<feature type="transmembrane region" description="Helical" evidence="9">
    <location>
        <begin position="21"/>
        <end position="43"/>
    </location>
</feature>
<reference evidence="10" key="1">
    <citation type="submission" date="2018-05" db="EMBL/GenBank/DDBJ databases">
        <authorList>
            <person name="Lanie J.A."/>
            <person name="Ng W.-L."/>
            <person name="Kazmierczak K.M."/>
            <person name="Andrzejewski T.M."/>
            <person name="Davidsen T.M."/>
            <person name="Wayne K.J."/>
            <person name="Tettelin H."/>
            <person name="Glass J.I."/>
            <person name="Rusch D."/>
            <person name="Podicherti R."/>
            <person name="Tsui H.-C.T."/>
            <person name="Winkler M.E."/>
        </authorList>
    </citation>
    <scope>NUCLEOTIDE SEQUENCE</scope>
</reference>
<dbReference type="NCBIfam" id="TIGR01844">
    <property type="entry name" value="type_I_sec_TolC"/>
    <property type="match status" value="1"/>
</dbReference>
<protein>
    <recommendedName>
        <fullName evidence="11">Outer membrane channel protein TolC</fullName>
    </recommendedName>
</protein>
<dbReference type="InterPro" id="IPR051906">
    <property type="entry name" value="TolC-like"/>
</dbReference>
<keyword evidence="2" id="KW-0813">Transport</keyword>
<keyword evidence="4 9" id="KW-0812">Transmembrane</keyword>
<evidence type="ECO:0000313" key="10">
    <source>
        <dbReference type="EMBL" id="SUZ77980.1"/>
    </source>
</evidence>
<dbReference type="PANTHER" id="PTHR30026:SF20">
    <property type="entry name" value="OUTER MEMBRANE PROTEIN TOLC"/>
    <property type="match status" value="1"/>
</dbReference>
<keyword evidence="3" id="KW-1134">Transmembrane beta strand</keyword>
<dbReference type="GO" id="GO:0015288">
    <property type="term" value="F:porin activity"/>
    <property type="evidence" value="ECO:0007669"/>
    <property type="project" value="TreeGrafter"/>
</dbReference>
<feature type="region of interest" description="Disordered" evidence="8">
    <location>
        <begin position="312"/>
        <end position="341"/>
    </location>
</feature>
<evidence type="ECO:0000256" key="8">
    <source>
        <dbReference type="SAM" id="MobiDB-lite"/>
    </source>
</evidence>
<sequence>MKFKSTEKKSIKYRRKMDNKIAKIISIILVFAIPFIANGATLMDIYEDALINDPRLKEAYANKEAIIESKPQARSSLLPQISASGTYSDTNTDGSSTFQQKIVDPISGDFVVITNTTQFDQEADGLQWDITLRQNIIDPGAWMMLKKANKIVAQAEADYLAAEQDLMLRVCSAYFDVLATQDTLESQQAARRAIEKQLDQAKKRFEVGLIAITDVQEAQAAFDQSVANEISAKRQLATAKEMLREITDSYPENLSKPSADMPLVMPNPQSENDWVNTALQQNLNLLSAQVGAEIARSEVNIQRSGHYPTLGLQASKRDIDNNSLRSDSGGPYSPADSESASDGIGLQLNIPIYSGGQTSSRVRQAVAQHRSAKEKLERVARETTRKARDSYLGIISGIATVKALEQSVKSSTTALQATEAGYEVGTRTTVDVLDARKRLFSAQTNLAISKYDYLKTMVQLKQAAGTLSKADLTQINNWLQ</sequence>
<keyword evidence="5 9" id="KW-0472">Membrane</keyword>
<dbReference type="EMBL" id="UINC01001337">
    <property type="protein sequence ID" value="SUZ77980.1"/>
    <property type="molecule type" value="Genomic_DNA"/>
</dbReference>
<dbReference type="Pfam" id="PF02321">
    <property type="entry name" value="OEP"/>
    <property type="match status" value="2"/>
</dbReference>
<dbReference type="Gene3D" id="1.20.1600.10">
    <property type="entry name" value="Outer membrane efflux proteins (OEP)"/>
    <property type="match status" value="1"/>
</dbReference>
<proteinExistence type="predicted"/>
<dbReference type="GO" id="GO:1990281">
    <property type="term" value="C:efflux pump complex"/>
    <property type="evidence" value="ECO:0007669"/>
    <property type="project" value="TreeGrafter"/>
</dbReference>
<comment type="subcellular location">
    <subcellularLocation>
        <location evidence="1">Cell outer membrane</location>
    </subcellularLocation>
</comment>
<dbReference type="SUPFAM" id="SSF56954">
    <property type="entry name" value="Outer membrane efflux proteins (OEP)"/>
    <property type="match status" value="1"/>
</dbReference>
<evidence type="ECO:0000256" key="9">
    <source>
        <dbReference type="SAM" id="Phobius"/>
    </source>
</evidence>
<organism evidence="10">
    <name type="scientific">marine metagenome</name>
    <dbReference type="NCBI Taxonomy" id="408172"/>
    <lineage>
        <taxon>unclassified sequences</taxon>
        <taxon>metagenomes</taxon>
        <taxon>ecological metagenomes</taxon>
    </lineage>
</organism>
<dbReference type="GO" id="GO:0009279">
    <property type="term" value="C:cell outer membrane"/>
    <property type="evidence" value="ECO:0007669"/>
    <property type="project" value="UniProtKB-SubCell"/>
</dbReference>
<gene>
    <name evidence="10" type="ORF">METZ01_LOCUS30834</name>
</gene>
<evidence type="ECO:0008006" key="11">
    <source>
        <dbReference type="Google" id="ProtNLM"/>
    </source>
</evidence>
<evidence type="ECO:0000256" key="1">
    <source>
        <dbReference type="ARBA" id="ARBA00004442"/>
    </source>
</evidence>
<dbReference type="PANTHER" id="PTHR30026">
    <property type="entry name" value="OUTER MEMBRANE PROTEIN TOLC"/>
    <property type="match status" value="1"/>
</dbReference>
<keyword evidence="7" id="KW-0175">Coiled coil</keyword>
<evidence type="ECO:0000256" key="5">
    <source>
        <dbReference type="ARBA" id="ARBA00023136"/>
    </source>
</evidence>
<dbReference type="GO" id="GO:0015562">
    <property type="term" value="F:efflux transmembrane transporter activity"/>
    <property type="evidence" value="ECO:0007669"/>
    <property type="project" value="InterPro"/>
</dbReference>
<keyword evidence="9" id="KW-1133">Transmembrane helix</keyword>
<evidence type="ECO:0000256" key="4">
    <source>
        <dbReference type="ARBA" id="ARBA00022692"/>
    </source>
</evidence>
<keyword evidence="6" id="KW-0998">Cell outer membrane</keyword>
<evidence type="ECO:0000256" key="6">
    <source>
        <dbReference type="ARBA" id="ARBA00023237"/>
    </source>
</evidence>
<name>A0A381QG78_9ZZZZ</name>
<evidence type="ECO:0000256" key="2">
    <source>
        <dbReference type="ARBA" id="ARBA00022448"/>
    </source>
</evidence>
<evidence type="ECO:0000256" key="7">
    <source>
        <dbReference type="SAM" id="Coils"/>
    </source>
</evidence>
<dbReference type="InterPro" id="IPR010130">
    <property type="entry name" value="T1SS_OMP_TolC"/>
</dbReference>
<accession>A0A381QG78</accession>